<dbReference type="PANTHER" id="PTHR13353:SF5">
    <property type="entry name" value="TRANSMEMBRANE PROTEIN 19"/>
    <property type="match status" value="1"/>
</dbReference>
<comment type="subcellular location">
    <subcellularLocation>
        <location evidence="1">Membrane</location>
        <topology evidence="1">Multi-pass membrane protein</topology>
    </subcellularLocation>
</comment>
<organism evidence="7 8">
    <name type="scientific">Paracholeplasma vituli</name>
    <dbReference type="NCBI Taxonomy" id="69473"/>
    <lineage>
        <taxon>Bacteria</taxon>
        <taxon>Bacillati</taxon>
        <taxon>Mycoplasmatota</taxon>
        <taxon>Mollicutes</taxon>
        <taxon>Acholeplasmatales</taxon>
        <taxon>Acholeplasmataceae</taxon>
        <taxon>Paracholeplasma</taxon>
    </lineage>
</organism>
<evidence type="ECO:0000313" key="8">
    <source>
        <dbReference type="Proteomes" id="UP001209076"/>
    </source>
</evidence>
<gene>
    <name evidence="7" type="ORF">N7603_00065</name>
</gene>
<evidence type="ECO:0000256" key="5">
    <source>
        <dbReference type="ARBA" id="ARBA00023136"/>
    </source>
</evidence>
<dbReference type="EMBL" id="JAOEGN010000001">
    <property type="protein sequence ID" value="MCU0104054.1"/>
    <property type="molecule type" value="Genomic_DNA"/>
</dbReference>
<feature type="transmembrane region" description="Helical" evidence="6">
    <location>
        <begin position="183"/>
        <end position="206"/>
    </location>
</feature>
<feature type="transmembrane region" description="Helical" evidence="6">
    <location>
        <begin position="152"/>
        <end position="174"/>
    </location>
</feature>
<evidence type="ECO:0000256" key="1">
    <source>
        <dbReference type="ARBA" id="ARBA00004141"/>
    </source>
</evidence>
<feature type="transmembrane region" description="Helical" evidence="6">
    <location>
        <begin position="28"/>
        <end position="57"/>
    </location>
</feature>
<accession>A0ABT2PSV8</accession>
<dbReference type="Pfam" id="PF01940">
    <property type="entry name" value="DUF92"/>
    <property type="match status" value="1"/>
</dbReference>
<evidence type="ECO:0000256" key="2">
    <source>
        <dbReference type="ARBA" id="ARBA00009012"/>
    </source>
</evidence>
<feature type="transmembrane region" description="Helical" evidence="6">
    <location>
        <begin position="78"/>
        <end position="98"/>
    </location>
</feature>
<evidence type="ECO:0000256" key="4">
    <source>
        <dbReference type="ARBA" id="ARBA00022989"/>
    </source>
</evidence>
<sequence length="263" mass="28764">MAIQFLLGFIFSFIVGFAAYKKHSLNQSGLIAATLSGTLIYGFGTYIVWGSLILFFISSSLITKFGEKKIKHHSEGRNYIQVLSNSFIATLFSIFYYFTKNELFMVAAVISIASCNSDTWASELGVLSKGKTYSILTFKEVTRGVSGGVSRLGTLASVGGALFIGFSFMGLYAFSPIYNPNKLFLYFSVVSFGGFVGCLVDSYMGILLQAKYRGEKSGKYTEKPFLENEKAILTSGLAWITNDAVNFISGFVSTAVSMLVLVF</sequence>
<keyword evidence="4 6" id="KW-1133">Transmembrane helix</keyword>
<comment type="similarity">
    <text evidence="2">Belongs to the TMEM19 family.</text>
</comment>
<evidence type="ECO:0000256" key="6">
    <source>
        <dbReference type="SAM" id="Phobius"/>
    </source>
</evidence>
<keyword evidence="3 6" id="KW-0812">Transmembrane</keyword>
<dbReference type="PANTHER" id="PTHR13353">
    <property type="entry name" value="TRANSMEMBRANE PROTEIN 19"/>
    <property type="match status" value="1"/>
</dbReference>
<keyword evidence="8" id="KW-1185">Reference proteome</keyword>
<evidence type="ECO:0000313" key="7">
    <source>
        <dbReference type="EMBL" id="MCU0104054.1"/>
    </source>
</evidence>
<keyword evidence="5 6" id="KW-0472">Membrane</keyword>
<dbReference type="Proteomes" id="UP001209076">
    <property type="component" value="Unassembled WGS sequence"/>
</dbReference>
<dbReference type="InterPro" id="IPR002794">
    <property type="entry name" value="DUF92_TMEM19"/>
</dbReference>
<comment type="caution">
    <text evidence="7">The sequence shown here is derived from an EMBL/GenBank/DDBJ whole genome shotgun (WGS) entry which is preliminary data.</text>
</comment>
<dbReference type="RefSeq" id="WP_262095264.1">
    <property type="nucleotide sequence ID" value="NZ_JAOEGN010000001.1"/>
</dbReference>
<feature type="transmembrane region" description="Helical" evidence="6">
    <location>
        <begin position="244"/>
        <end position="262"/>
    </location>
</feature>
<proteinExistence type="inferred from homology"/>
<evidence type="ECO:0000256" key="3">
    <source>
        <dbReference type="ARBA" id="ARBA00022692"/>
    </source>
</evidence>
<name>A0ABT2PSV8_9MOLU</name>
<reference evidence="8" key="1">
    <citation type="submission" date="2023-07" db="EMBL/GenBank/DDBJ databases">
        <title>Novel Mycoplasma species identified in domestic and wild animals.</title>
        <authorList>
            <person name="Volokhov D.V."/>
            <person name="Furtak V.A."/>
            <person name="Zagorodnyaya T.A."/>
        </authorList>
    </citation>
    <scope>NUCLEOTIDE SEQUENCE [LARGE SCALE GENOMIC DNA]</scope>
    <source>
        <strain evidence="8">92-19</strain>
    </source>
</reference>
<protein>
    <submittedName>
        <fullName evidence="7">DUF92 domain-containing protein</fullName>
    </submittedName>
</protein>